<dbReference type="AlphaFoldDB" id="A0A8I1M9X9"/>
<organism evidence="1 2">
    <name type="scientific">Thalassospira povalilytica</name>
    <dbReference type="NCBI Taxonomy" id="732237"/>
    <lineage>
        <taxon>Bacteria</taxon>
        <taxon>Pseudomonadati</taxon>
        <taxon>Pseudomonadota</taxon>
        <taxon>Alphaproteobacteria</taxon>
        <taxon>Rhodospirillales</taxon>
        <taxon>Thalassospiraceae</taxon>
        <taxon>Thalassospira</taxon>
    </lineage>
</organism>
<sequence length="48" mass="5457">MKVMHDPVILFSVEDRIAARLGGDQMRLLTRYVRGTADQIVRPDGEMV</sequence>
<protein>
    <submittedName>
        <fullName evidence="1">Uncharacterized protein</fullName>
    </submittedName>
</protein>
<gene>
    <name evidence="1" type="ORF">JF547_14780</name>
</gene>
<dbReference type="Proteomes" id="UP000664405">
    <property type="component" value="Unassembled WGS sequence"/>
</dbReference>
<accession>A0A8I1M9X9</accession>
<name>A0A8I1M9X9_9PROT</name>
<evidence type="ECO:0000313" key="1">
    <source>
        <dbReference type="EMBL" id="MBN8197729.1"/>
    </source>
</evidence>
<dbReference type="RefSeq" id="WP_170310244.1">
    <property type="nucleotide sequence ID" value="NZ_JAEKJW010000003.1"/>
</dbReference>
<evidence type="ECO:0000313" key="2">
    <source>
        <dbReference type="Proteomes" id="UP000664405"/>
    </source>
</evidence>
<proteinExistence type="predicted"/>
<dbReference type="EMBL" id="JAEKJW010000003">
    <property type="protein sequence ID" value="MBN8197729.1"/>
    <property type="molecule type" value="Genomic_DNA"/>
</dbReference>
<comment type="caution">
    <text evidence="1">The sequence shown here is derived from an EMBL/GenBank/DDBJ whole genome shotgun (WGS) entry which is preliminary data.</text>
</comment>
<reference evidence="1" key="1">
    <citation type="submission" date="2020-12" db="EMBL/GenBank/DDBJ databases">
        <title>Oil enriched cultivation method for isolating marine PHA-producing bacteria.</title>
        <authorList>
            <person name="Zheng W."/>
            <person name="Yu S."/>
            <person name="Huang Y."/>
        </authorList>
    </citation>
    <scope>NUCLEOTIDE SEQUENCE</scope>
    <source>
        <strain evidence="1">SY-2-3</strain>
    </source>
</reference>